<name>A0A381UXQ4_9ZZZZ</name>
<feature type="non-terminal residue" evidence="1">
    <location>
        <position position="56"/>
    </location>
</feature>
<sequence>MSDLIKEINDIIERNNSKINENIVGINYLEKLKYLVINNLKDSQDKFTLDNLASAL</sequence>
<dbReference type="AlphaFoldDB" id="A0A381UXQ4"/>
<evidence type="ECO:0000313" key="1">
    <source>
        <dbReference type="EMBL" id="SVA32885.1"/>
    </source>
</evidence>
<proteinExistence type="predicted"/>
<dbReference type="EMBL" id="UINC01007358">
    <property type="protein sequence ID" value="SVA32885.1"/>
    <property type="molecule type" value="Genomic_DNA"/>
</dbReference>
<accession>A0A381UXQ4</accession>
<reference evidence="1" key="1">
    <citation type="submission" date="2018-05" db="EMBL/GenBank/DDBJ databases">
        <authorList>
            <person name="Lanie J.A."/>
            <person name="Ng W.-L."/>
            <person name="Kazmierczak K.M."/>
            <person name="Andrzejewski T.M."/>
            <person name="Davidsen T.M."/>
            <person name="Wayne K.J."/>
            <person name="Tettelin H."/>
            <person name="Glass J.I."/>
            <person name="Rusch D."/>
            <person name="Podicherti R."/>
            <person name="Tsui H.-C.T."/>
            <person name="Winkler M.E."/>
        </authorList>
    </citation>
    <scope>NUCLEOTIDE SEQUENCE</scope>
</reference>
<gene>
    <name evidence="1" type="ORF">METZ01_LOCUS85739</name>
</gene>
<protein>
    <submittedName>
        <fullName evidence="1">Uncharacterized protein</fullName>
    </submittedName>
</protein>
<organism evidence="1">
    <name type="scientific">marine metagenome</name>
    <dbReference type="NCBI Taxonomy" id="408172"/>
    <lineage>
        <taxon>unclassified sequences</taxon>
        <taxon>metagenomes</taxon>
        <taxon>ecological metagenomes</taxon>
    </lineage>
</organism>